<evidence type="ECO:0000313" key="2">
    <source>
        <dbReference type="EMBL" id="EHJ08470.1"/>
    </source>
</evidence>
<keyword evidence="3" id="KW-1185">Reference proteome</keyword>
<dbReference type="InterPro" id="IPR016181">
    <property type="entry name" value="Acyl_CoA_acyltransferase"/>
</dbReference>
<dbReference type="PANTHER" id="PTHR13538:SF4">
    <property type="entry name" value="N-ALPHA-ACETYLTRANSFERASE 80"/>
    <property type="match status" value="1"/>
</dbReference>
<evidence type="ECO:0000259" key="1">
    <source>
        <dbReference type="PROSITE" id="PS51186"/>
    </source>
</evidence>
<dbReference type="PROSITE" id="PS51186">
    <property type="entry name" value="GNAT"/>
    <property type="match status" value="1"/>
</dbReference>
<dbReference type="Gene3D" id="3.40.630.30">
    <property type="match status" value="1"/>
</dbReference>
<dbReference type="EMBL" id="AEUN01000307">
    <property type="protein sequence ID" value="EHJ08470.1"/>
    <property type="molecule type" value="Genomic_DNA"/>
</dbReference>
<evidence type="ECO:0000313" key="3">
    <source>
        <dbReference type="Proteomes" id="UP000005413"/>
    </source>
</evidence>
<dbReference type="GO" id="GO:0005737">
    <property type="term" value="C:cytoplasm"/>
    <property type="evidence" value="ECO:0007669"/>
    <property type="project" value="TreeGrafter"/>
</dbReference>
<reference evidence="2 3" key="1">
    <citation type="journal article" date="2012" name="BMC Genomics">
        <title>Comparative genomic analysis of the genus Staphylococcus including Staphylococcus aureus and its newly described sister species Staphylococcus simiae.</title>
        <authorList>
            <person name="Suzuki H."/>
            <person name="Lefebure T."/>
            <person name="Pavinski Bitar P."/>
            <person name="Stanhope M.J."/>
        </authorList>
    </citation>
    <scope>NUCLEOTIDE SEQUENCE [LARGE SCALE GENOMIC DNA]</scope>
    <source>
        <strain evidence="2 3">CCM 7213</strain>
    </source>
</reference>
<proteinExistence type="predicted"/>
<keyword evidence="2" id="KW-0808">Transferase</keyword>
<dbReference type="InterPro" id="IPR000182">
    <property type="entry name" value="GNAT_dom"/>
</dbReference>
<organism evidence="2 3">
    <name type="scientific">Staphylococcus simiae CCM 7213 = CCUG 51256</name>
    <dbReference type="NCBI Taxonomy" id="911238"/>
    <lineage>
        <taxon>Bacteria</taxon>
        <taxon>Bacillati</taxon>
        <taxon>Bacillota</taxon>
        <taxon>Bacilli</taxon>
        <taxon>Bacillales</taxon>
        <taxon>Staphylococcaceae</taxon>
        <taxon>Staphylococcus</taxon>
    </lineage>
</organism>
<dbReference type="CDD" id="cd04301">
    <property type="entry name" value="NAT_SF"/>
    <property type="match status" value="1"/>
</dbReference>
<dbReference type="SUPFAM" id="SSF55729">
    <property type="entry name" value="Acyl-CoA N-acyltransferases (Nat)"/>
    <property type="match status" value="1"/>
</dbReference>
<dbReference type="InterPro" id="IPR039840">
    <property type="entry name" value="NAA80"/>
</dbReference>
<dbReference type="RefSeq" id="WP_002462673.1">
    <property type="nucleotide sequence ID" value="NZ_AEUN01000307.1"/>
</dbReference>
<dbReference type="GO" id="GO:0008080">
    <property type="term" value="F:N-acetyltransferase activity"/>
    <property type="evidence" value="ECO:0007669"/>
    <property type="project" value="InterPro"/>
</dbReference>
<dbReference type="Proteomes" id="UP000005413">
    <property type="component" value="Unassembled WGS sequence"/>
</dbReference>
<dbReference type="PANTHER" id="PTHR13538">
    <property type="entry name" value="N-ACETYLTRANSFERASE 6"/>
    <property type="match status" value="1"/>
</dbReference>
<sequence>MFNQVINAAMLQDCFKIREEVFVNEQGVPLEHEIDNYEDSSTHLIGYENDIPFATLRLRPIDEQTAKIERVAVLKQYRGQGQGQALMIAIEKIAQQLNYKTLILNAQIQAQDFYKSLNYETHGKVFLEEGIEHIKMSKKV</sequence>
<comment type="caution">
    <text evidence="2">The sequence shown here is derived from an EMBL/GenBank/DDBJ whole genome shotgun (WGS) entry which is preliminary data.</text>
</comment>
<dbReference type="PATRIC" id="fig|911238.3.peg.702"/>
<dbReference type="OrthoDB" id="9796171at2"/>
<feature type="domain" description="N-acetyltransferase" evidence="1">
    <location>
        <begin position="1"/>
        <end position="140"/>
    </location>
</feature>
<dbReference type="GO" id="GO:1905502">
    <property type="term" value="F:acetyl-CoA binding"/>
    <property type="evidence" value="ECO:0007669"/>
    <property type="project" value="TreeGrafter"/>
</dbReference>
<protein>
    <submittedName>
        <fullName evidence="2">Acetyltransferase (GNAT) family protein</fullName>
    </submittedName>
</protein>
<dbReference type="AlphaFoldDB" id="G5JHC2"/>
<dbReference type="Pfam" id="PF13673">
    <property type="entry name" value="Acetyltransf_10"/>
    <property type="match status" value="1"/>
</dbReference>
<name>G5JHC2_9STAP</name>
<gene>
    <name evidence="2" type="ORF">SS7213T_04255</name>
</gene>
<accession>G5JHC2</accession>